<dbReference type="EMBL" id="LN899826">
    <property type="protein sequence ID" value="CUV38413.1"/>
    <property type="molecule type" value="Genomic_DNA"/>
</dbReference>
<dbReference type="RefSeq" id="WP_011000651.1">
    <property type="nucleotide sequence ID" value="NZ_CP103852.1"/>
</dbReference>
<dbReference type="EMBL" id="LN899825">
    <property type="protein sequence ID" value="CUV33754.1"/>
    <property type="molecule type" value="Genomic_DNA"/>
</dbReference>
<evidence type="ECO:0000313" key="4">
    <source>
        <dbReference type="EMBL" id="CUV33754.1"/>
    </source>
</evidence>
<dbReference type="EMBL" id="CP051169">
    <property type="protein sequence ID" value="QOK97522.1"/>
    <property type="molecule type" value="Genomic_DNA"/>
</dbReference>
<name>A0A0K1ZNK3_RALSL</name>
<dbReference type="EMBL" id="LN899827">
    <property type="protein sequence ID" value="CUV43869.1"/>
    <property type="molecule type" value="Genomic_DNA"/>
</dbReference>
<proteinExistence type="predicted"/>
<dbReference type="InterPro" id="IPR050229">
    <property type="entry name" value="GlpE_sulfurtransferase"/>
</dbReference>
<protein>
    <submittedName>
        <fullName evidence="2 9">Sulfurtransferase</fullName>
    </submittedName>
    <submittedName>
        <fullName evidence="4">Putative thiosulfate sulfurtransferase, Rhodanese-like domain (GlpE)</fullName>
    </submittedName>
</protein>
<dbReference type="EMBL" id="LN899823">
    <property type="protein sequence ID" value="CUV23340.1"/>
    <property type="molecule type" value="Genomic_DNA"/>
</dbReference>
<dbReference type="EMBL" id="LN899822">
    <property type="protein sequence ID" value="CUV61861.1"/>
    <property type="molecule type" value="Genomic_DNA"/>
</dbReference>
<dbReference type="AlphaFoldDB" id="A0A0K1ZNK3"/>
<reference evidence="9" key="4">
    <citation type="submission" date="2020-04" db="EMBL/GenBank/DDBJ databases">
        <title>Ralstonia pseudosolanacearum UW576, UW763, UW773, and UW774.</title>
        <authorList>
            <person name="Steidl O."/>
            <person name="Truchon A."/>
            <person name="Allen C."/>
        </authorList>
    </citation>
    <scope>NUCLEOTIDE SEQUENCE</scope>
    <source>
        <strain evidence="9">RUN2474</strain>
    </source>
</reference>
<dbReference type="Pfam" id="PF00581">
    <property type="entry name" value="Rhodanese"/>
    <property type="match status" value="1"/>
</dbReference>
<sequence length="110" mass="12077">MQQLVPTALAQWLADASRAQPVLLDVRETGEVQICALPGITHIPMGEIPHRAAELDAEQDIVCICHHGGRSMQVAQFLIMRAGFDPARVYNLQGGVDAWARQVDPQMATY</sequence>
<evidence type="ECO:0000259" key="1">
    <source>
        <dbReference type="PROSITE" id="PS50206"/>
    </source>
</evidence>
<dbReference type="EMBL" id="CP085043">
    <property type="protein sequence ID" value="UZF14215.1"/>
    <property type="molecule type" value="Genomic_DNA"/>
</dbReference>
<evidence type="ECO:0000313" key="10">
    <source>
        <dbReference type="EMBL" id="UZF14215.1"/>
    </source>
</evidence>
<dbReference type="EMBL" id="LN899820">
    <property type="protein sequence ID" value="CUV53335.1"/>
    <property type="molecule type" value="Genomic_DNA"/>
</dbReference>
<evidence type="ECO:0000313" key="9">
    <source>
        <dbReference type="EMBL" id="QOK97522.1"/>
    </source>
</evidence>
<dbReference type="PANTHER" id="PTHR43031">
    <property type="entry name" value="FAD-DEPENDENT OXIDOREDUCTASE"/>
    <property type="match status" value="1"/>
</dbReference>
<dbReference type="PATRIC" id="fig|305.92.peg.3091"/>
<evidence type="ECO:0000313" key="6">
    <source>
        <dbReference type="EMBL" id="CUV43869.1"/>
    </source>
</evidence>
<evidence type="ECO:0000313" key="5">
    <source>
        <dbReference type="EMBL" id="CUV38413.1"/>
    </source>
</evidence>
<evidence type="ECO:0000313" key="8">
    <source>
        <dbReference type="EMBL" id="CUV61861.1"/>
    </source>
</evidence>
<reference evidence="12" key="5">
    <citation type="submission" date="2020-04" db="EMBL/GenBank/DDBJ databases">
        <title>Ralstonia solanacearum UW576, UW763, UW773, and UW774.</title>
        <authorList>
            <person name="Steidl O."/>
            <person name="Truchon A."/>
            <person name="Allen C."/>
        </authorList>
    </citation>
    <scope>NUCLEOTIDE SEQUENCE [LARGE SCALE GENOMIC DNA]</scope>
    <source>
        <strain evidence="12">UW774</strain>
    </source>
</reference>
<keyword evidence="2" id="KW-0548">Nucleotidyltransferase</keyword>
<dbReference type="PANTHER" id="PTHR43031:SF17">
    <property type="entry name" value="SULFURTRANSFERASE YTWF-RELATED"/>
    <property type="match status" value="1"/>
</dbReference>
<evidence type="ECO:0000313" key="2">
    <source>
        <dbReference type="EMBL" id="AYA47428.1"/>
    </source>
</evidence>
<evidence type="ECO:0000313" key="12">
    <source>
        <dbReference type="Proteomes" id="UP000593970"/>
    </source>
</evidence>
<dbReference type="SMART" id="SM00450">
    <property type="entry name" value="RHOD"/>
    <property type="match status" value="1"/>
</dbReference>
<gene>
    <name evidence="9" type="ORF">HF909_14545</name>
    <name evidence="10" type="ORF">LH706_14475</name>
    <name evidence="8" type="ORF">RD1301_v1_1820050</name>
    <name evidence="2" type="ORF">RSP824_13670</name>
    <name evidence="3" type="ORF">RUN1744_v1_390047</name>
    <name evidence="7" type="ORF">RUN215_v1_120045</name>
    <name evidence="4" type="ORF">TD1301_v1_540047</name>
    <name evidence="5" type="ORF">TF3108_v1_120047</name>
    <name evidence="6" type="ORF">TO10_v1_110063</name>
</gene>
<dbReference type="InterPro" id="IPR001763">
    <property type="entry name" value="Rhodanese-like_dom"/>
</dbReference>
<reference evidence="11" key="3">
    <citation type="submission" date="2018-01" db="EMBL/GenBank/DDBJ databases">
        <title>Raltonia solanacearum P824 infects blueberry.</title>
        <authorList>
            <person name="Bocsanczy A.M."/>
            <person name="Norman D.J."/>
        </authorList>
    </citation>
    <scope>NUCLEOTIDE SEQUENCE [LARGE SCALE GENOMIC DNA]</scope>
    <source>
        <strain evidence="11">P824</strain>
    </source>
</reference>
<feature type="domain" description="Rhodanese" evidence="1">
    <location>
        <begin position="17"/>
        <end position="108"/>
    </location>
</feature>
<dbReference type="GO" id="GO:0016779">
    <property type="term" value="F:nucleotidyltransferase activity"/>
    <property type="evidence" value="ECO:0007669"/>
    <property type="project" value="UniProtKB-KW"/>
</dbReference>
<evidence type="ECO:0000313" key="3">
    <source>
        <dbReference type="EMBL" id="CUV23340.1"/>
    </source>
</evidence>
<reference evidence="10" key="6">
    <citation type="submission" date="2021-10" db="EMBL/GenBank/DDBJ databases">
        <title>Complete genome sequences of five Ralstonia solancearum strains isolated from sunflower.</title>
        <authorList>
            <person name="She X."/>
            <person name="He Z."/>
        </authorList>
    </citation>
    <scope>NUCLEOTIDE SEQUENCE</scope>
    <source>
        <strain evidence="10">RS638</strain>
    </source>
</reference>
<dbReference type="Gene3D" id="3.40.250.10">
    <property type="entry name" value="Rhodanese-like domain"/>
    <property type="match status" value="1"/>
</dbReference>
<dbReference type="EMBL" id="CP025741">
    <property type="protein sequence ID" value="AYA47428.1"/>
    <property type="molecule type" value="Genomic_DNA"/>
</dbReference>
<dbReference type="InterPro" id="IPR036873">
    <property type="entry name" value="Rhodanese-like_dom_sf"/>
</dbReference>
<dbReference type="PROSITE" id="PS50206">
    <property type="entry name" value="RHODANESE_3"/>
    <property type="match status" value="1"/>
</dbReference>
<dbReference type="CDD" id="cd01528">
    <property type="entry name" value="RHOD_2"/>
    <property type="match status" value="1"/>
</dbReference>
<reference evidence="2" key="2">
    <citation type="submission" date="2018-01" db="EMBL/GenBank/DDBJ databases">
        <title>Ralstonia pseudosolanacearum P824 infects blueberry.</title>
        <authorList>
            <person name="Bocsanczy A.M."/>
            <person name="Norman D.J."/>
        </authorList>
    </citation>
    <scope>NUCLEOTIDE SEQUENCE</scope>
    <source>
        <strain evidence="2">P824</strain>
    </source>
</reference>
<organism evidence="4">
    <name type="scientific">Ralstonia solanacearum</name>
    <name type="common">Pseudomonas solanacearum</name>
    <dbReference type="NCBI Taxonomy" id="305"/>
    <lineage>
        <taxon>Bacteria</taxon>
        <taxon>Pseudomonadati</taxon>
        <taxon>Pseudomonadota</taxon>
        <taxon>Betaproteobacteria</taxon>
        <taxon>Burkholderiales</taxon>
        <taxon>Burkholderiaceae</taxon>
        <taxon>Ralstonia</taxon>
        <taxon>Ralstonia solanacearum species complex</taxon>
    </lineage>
</organism>
<dbReference type="Proteomes" id="UP000262427">
    <property type="component" value="Chromosome CM"/>
</dbReference>
<dbReference type="SUPFAM" id="SSF52821">
    <property type="entry name" value="Rhodanese/Cell cycle control phosphatase"/>
    <property type="match status" value="1"/>
</dbReference>
<dbReference type="Proteomes" id="UP000593970">
    <property type="component" value="Chromosome"/>
</dbReference>
<evidence type="ECO:0000313" key="11">
    <source>
        <dbReference type="Proteomes" id="UP000262427"/>
    </source>
</evidence>
<evidence type="ECO:0000313" key="7">
    <source>
        <dbReference type="EMBL" id="CUV53335.1"/>
    </source>
</evidence>
<reference evidence="4" key="1">
    <citation type="submission" date="2015-10" db="EMBL/GenBank/DDBJ databases">
        <authorList>
            <person name="Gilbert D.G."/>
        </authorList>
    </citation>
    <scope>NUCLEOTIDE SEQUENCE</scope>
    <source>
        <strain evidence="4">Phyl III-seqv23</strain>
    </source>
</reference>
<keyword evidence="4" id="KW-0808">Transferase</keyword>
<accession>A0A0K1ZNK3</accession>